<protein>
    <recommendedName>
        <fullName evidence="4 5">Pyrroline-5-carboxylate reductase</fullName>
        <shortName evidence="4">P5C reductase</shortName>
        <shortName evidence="4">P5CR</shortName>
        <ecNumber evidence="4 5">1.5.1.2</ecNumber>
    </recommendedName>
    <alternativeName>
        <fullName evidence="4">PCA reductase</fullName>
    </alternativeName>
</protein>
<dbReference type="HAMAP" id="MF_01925">
    <property type="entry name" value="P5C_reductase"/>
    <property type="match status" value="1"/>
</dbReference>
<dbReference type="InterPro" id="IPR029036">
    <property type="entry name" value="P5CR_dimer"/>
</dbReference>
<dbReference type="GO" id="GO:0004735">
    <property type="term" value="F:pyrroline-5-carboxylate reductase activity"/>
    <property type="evidence" value="ECO:0007669"/>
    <property type="project" value="UniProtKB-UniRule"/>
</dbReference>
<comment type="function">
    <text evidence="4">Catalyzes the reduction of 1-pyrroline-5-carboxylate (PCA) to L-proline.</text>
</comment>
<organism evidence="9">
    <name type="scientific">uncultured bacterium A1Q1_fos_504</name>
    <dbReference type="NCBI Taxonomy" id="1256580"/>
    <lineage>
        <taxon>Bacteria</taxon>
        <taxon>environmental samples</taxon>
    </lineage>
</organism>
<evidence type="ECO:0000259" key="8">
    <source>
        <dbReference type="Pfam" id="PF14748"/>
    </source>
</evidence>
<dbReference type="AlphaFoldDB" id="L7VXG5"/>
<dbReference type="Gene3D" id="3.40.50.720">
    <property type="entry name" value="NAD(P)-binding Rossmann-like Domain"/>
    <property type="match status" value="1"/>
</dbReference>
<name>L7VXG5_9BACT</name>
<evidence type="ECO:0000259" key="7">
    <source>
        <dbReference type="Pfam" id="PF03807"/>
    </source>
</evidence>
<comment type="catalytic activity">
    <reaction evidence="4">
        <text>L-proline + NAD(+) = (S)-1-pyrroline-5-carboxylate + NADH + 2 H(+)</text>
        <dbReference type="Rhea" id="RHEA:14105"/>
        <dbReference type="ChEBI" id="CHEBI:15378"/>
        <dbReference type="ChEBI" id="CHEBI:17388"/>
        <dbReference type="ChEBI" id="CHEBI:57540"/>
        <dbReference type="ChEBI" id="CHEBI:57945"/>
        <dbReference type="ChEBI" id="CHEBI:60039"/>
        <dbReference type="EC" id="1.5.1.2"/>
    </reaction>
</comment>
<evidence type="ECO:0000256" key="2">
    <source>
        <dbReference type="ARBA" id="ARBA00022857"/>
    </source>
</evidence>
<dbReference type="GO" id="GO:0005737">
    <property type="term" value="C:cytoplasm"/>
    <property type="evidence" value="ECO:0007669"/>
    <property type="project" value="UniProtKB-SubCell"/>
</dbReference>
<dbReference type="InterPro" id="IPR000304">
    <property type="entry name" value="Pyrroline-COOH_reductase"/>
</dbReference>
<dbReference type="InterPro" id="IPR028939">
    <property type="entry name" value="P5C_Rdtase_cat_N"/>
</dbReference>
<dbReference type="InterPro" id="IPR036291">
    <property type="entry name" value="NAD(P)-bd_dom_sf"/>
</dbReference>
<comment type="similarity">
    <text evidence="1 4">Belongs to the pyrroline-5-carboxylate reductase family.</text>
</comment>
<dbReference type="Pfam" id="PF03807">
    <property type="entry name" value="F420_oxidored"/>
    <property type="match status" value="1"/>
</dbReference>
<evidence type="ECO:0000256" key="6">
    <source>
        <dbReference type="PIRSR" id="PIRSR000193-1"/>
    </source>
</evidence>
<dbReference type="Gene3D" id="1.10.3730.10">
    <property type="entry name" value="ProC C-terminal domain-like"/>
    <property type="match status" value="1"/>
</dbReference>
<proteinExistence type="inferred from homology"/>
<dbReference type="GO" id="GO:0055129">
    <property type="term" value="P:L-proline biosynthetic process"/>
    <property type="evidence" value="ECO:0007669"/>
    <property type="project" value="UniProtKB-UniRule"/>
</dbReference>
<keyword evidence="4" id="KW-0028">Amino-acid biosynthesis</keyword>
<keyword evidence="4" id="KW-0963">Cytoplasm</keyword>
<dbReference type="EMBL" id="JX649881">
    <property type="protein sequence ID" value="AGC71768.1"/>
    <property type="molecule type" value="Genomic_DNA"/>
</dbReference>
<evidence type="ECO:0000313" key="9">
    <source>
        <dbReference type="EMBL" id="AGC71768.1"/>
    </source>
</evidence>
<dbReference type="PANTHER" id="PTHR11645:SF0">
    <property type="entry name" value="PYRROLINE-5-CARBOXYLATE REDUCTASE 3"/>
    <property type="match status" value="1"/>
</dbReference>
<dbReference type="InterPro" id="IPR008927">
    <property type="entry name" value="6-PGluconate_DH-like_C_sf"/>
</dbReference>
<keyword evidence="4" id="KW-0641">Proline biosynthesis</keyword>
<evidence type="ECO:0000256" key="5">
    <source>
        <dbReference type="NCBIfam" id="TIGR00112"/>
    </source>
</evidence>
<evidence type="ECO:0000256" key="1">
    <source>
        <dbReference type="ARBA" id="ARBA00005525"/>
    </source>
</evidence>
<sequence length="270" mass="27373">MKKICFVGGGNMASAMVTGLRRAFPAVDCHVIEPSADARAKLGALGVTAHAAACRDALAAADAVVLAVKPQVLREVCVGLVPYLAGELIVSIAAGTRSGSISRWLGGHARVVRTMPNTPALIGQGITGLYASPAVPVADVATATALMQSTGPVVRVDSEAMIDAVTAVSGSGPAYVFHWIESMLAAAEGVGFSPADARTLVLATLKGATALAEASDESPAVLRERVTSKGGTTAAALAVIHERGVQQALIDAVRAARDRGAELGDMLDKA</sequence>
<evidence type="ECO:0000256" key="4">
    <source>
        <dbReference type="HAMAP-Rule" id="MF_01925"/>
    </source>
</evidence>
<dbReference type="SUPFAM" id="SSF48179">
    <property type="entry name" value="6-phosphogluconate dehydrogenase C-terminal domain-like"/>
    <property type="match status" value="1"/>
</dbReference>
<comment type="pathway">
    <text evidence="4">Amino-acid biosynthesis; L-proline biosynthesis; L-proline from L-glutamate 5-semialdehyde: step 1/1.</text>
</comment>
<dbReference type="UniPathway" id="UPA00098">
    <property type="reaction ID" value="UER00361"/>
</dbReference>
<dbReference type="NCBIfam" id="TIGR00112">
    <property type="entry name" value="proC"/>
    <property type="match status" value="1"/>
</dbReference>
<reference evidence="9" key="1">
    <citation type="submission" date="2012-09" db="EMBL/GenBank/DDBJ databases">
        <title>Metagenomic Characterization of a Microbial Community in Wastewater Detects High Levels of Antibiotic Resistance.</title>
        <authorList>
            <person name="Abrams M."/>
            <person name="Caldwell A."/>
            <person name="Vandaei E."/>
            <person name="Lee W."/>
            <person name="Perrott J."/>
            <person name="Khan S.Y."/>
            <person name="Ta J."/>
            <person name="Romero D."/>
            <person name="Nguyen V."/>
            <person name="Pourmand N."/>
            <person name="Ouverney C.C."/>
        </authorList>
    </citation>
    <scope>NUCLEOTIDE SEQUENCE</scope>
</reference>
<feature type="domain" description="Pyrroline-5-carboxylate reductase dimerisation" evidence="8">
    <location>
        <begin position="159"/>
        <end position="263"/>
    </location>
</feature>
<evidence type="ECO:0000256" key="3">
    <source>
        <dbReference type="ARBA" id="ARBA00023002"/>
    </source>
</evidence>
<dbReference type="Pfam" id="PF14748">
    <property type="entry name" value="P5CR_dimer"/>
    <property type="match status" value="1"/>
</dbReference>
<feature type="binding site" evidence="6">
    <location>
        <begin position="67"/>
        <end position="70"/>
    </location>
    <ligand>
        <name>NADP(+)</name>
        <dbReference type="ChEBI" id="CHEBI:58349"/>
    </ligand>
</feature>
<gene>
    <name evidence="4" type="primary">proC</name>
</gene>
<dbReference type="SUPFAM" id="SSF51735">
    <property type="entry name" value="NAD(P)-binding Rossmann-fold domains"/>
    <property type="match status" value="1"/>
</dbReference>
<keyword evidence="3 4" id="KW-0560">Oxidoreductase</keyword>
<feature type="domain" description="Pyrroline-5-carboxylate reductase catalytic N-terminal" evidence="7">
    <location>
        <begin position="3"/>
        <end position="95"/>
    </location>
</feature>
<dbReference type="PANTHER" id="PTHR11645">
    <property type="entry name" value="PYRROLINE-5-CARBOXYLATE REDUCTASE"/>
    <property type="match status" value="1"/>
</dbReference>
<comment type="subcellular location">
    <subcellularLocation>
        <location evidence="4">Cytoplasm</location>
    </subcellularLocation>
</comment>
<keyword evidence="2 4" id="KW-0521">NADP</keyword>
<comment type="catalytic activity">
    <reaction evidence="4">
        <text>L-proline + NADP(+) = (S)-1-pyrroline-5-carboxylate + NADPH + 2 H(+)</text>
        <dbReference type="Rhea" id="RHEA:14109"/>
        <dbReference type="ChEBI" id="CHEBI:15378"/>
        <dbReference type="ChEBI" id="CHEBI:17388"/>
        <dbReference type="ChEBI" id="CHEBI:57783"/>
        <dbReference type="ChEBI" id="CHEBI:58349"/>
        <dbReference type="ChEBI" id="CHEBI:60039"/>
        <dbReference type="EC" id="1.5.1.2"/>
    </reaction>
</comment>
<dbReference type="PIRSF" id="PIRSF000193">
    <property type="entry name" value="Pyrrol-5-carb_rd"/>
    <property type="match status" value="1"/>
</dbReference>
<dbReference type="EC" id="1.5.1.2" evidence="4 5"/>
<accession>L7VXG5</accession>
<dbReference type="FunFam" id="1.10.3730.10:FF:000001">
    <property type="entry name" value="Pyrroline-5-carboxylate reductase"/>
    <property type="match status" value="1"/>
</dbReference>